<evidence type="ECO:0000313" key="1">
    <source>
        <dbReference type="EMBL" id="AKJ07450.1"/>
    </source>
</evidence>
<dbReference type="EMBL" id="CP011509">
    <property type="protein sequence ID" value="AKJ07450.1"/>
    <property type="molecule type" value="Genomic_DNA"/>
</dbReference>
<dbReference type="AlphaFoldDB" id="A0AAC8QH75"/>
<dbReference type="KEGG" id="age:AA314_09076"/>
<protein>
    <submittedName>
        <fullName evidence="1">Uncharacterized protein</fullName>
    </submittedName>
</protein>
<evidence type="ECO:0000313" key="2">
    <source>
        <dbReference type="Proteomes" id="UP000035579"/>
    </source>
</evidence>
<accession>A0AAC8QH75</accession>
<gene>
    <name evidence="1" type="ORF">AA314_09076</name>
</gene>
<name>A0AAC8QH75_9BACT</name>
<proteinExistence type="predicted"/>
<sequence>MPGPPEGDTLSHGPMPFRTLRIGGGGNGRVHAKLLDGVRCKKSGRPPICVRFEEV</sequence>
<dbReference type="Proteomes" id="UP000035579">
    <property type="component" value="Chromosome"/>
</dbReference>
<organism evidence="1 2">
    <name type="scientific">Archangium gephyra</name>
    <dbReference type="NCBI Taxonomy" id="48"/>
    <lineage>
        <taxon>Bacteria</taxon>
        <taxon>Pseudomonadati</taxon>
        <taxon>Myxococcota</taxon>
        <taxon>Myxococcia</taxon>
        <taxon>Myxococcales</taxon>
        <taxon>Cystobacterineae</taxon>
        <taxon>Archangiaceae</taxon>
        <taxon>Archangium</taxon>
    </lineage>
</organism>
<reference evidence="1 2" key="1">
    <citation type="submission" date="2015-05" db="EMBL/GenBank/DDBJ databases">
        <title>Genome assembly of Archangium gephyra DSM 2261.</title>
        <authorList>
            <person name="Sharma G."/>
            <person name="Subramanian S."/>
        </authorList>
    </citation>
    <scope>NUCLEOTIDE SEQUENCE [LARGE SCALE GENOMIC DNA]</scope>
    <source>
        <strain evidence="1 2">DSM 2261</strain>
    </source>
</reference>